<gene>
    <name evidence="8" type="ORF">OIDMADRAFT_46275</name>
</gene>
<feature type="binding site" evidence="6">
    <location>
        <position position="125"/>
    </location>
    <ligand>
        <name>Zn(2+)</name>
        <dbReference type="ChEBI" id="CHEBI:29105"/>
    </ligand>
</feature>
<feature type="transmembrane region" description="Helical" evidence="7">
    <location>
        <begin position="234"/>
        <end position="253"/>
    </location>
</feature>
<evidence type="ECO:0000313" key="8">
    <source>
        <dbReference type="EMBL" id="KIM93310.1"/>
    </source>
</evidence>
<feature type="transmembrane region" description="Helical" evidence="7">
    <location>
        <begin position="137"/>
        <end position="156"/>
    </location>
</feature>
<dbReference type="GO" id="GO:0046872">
    <property type="term" value="F:metal ion binding"/>
    <property type="evidence" value="ECO:0007669"/>
    <property type="project" value="UniProtKB-KW"/>
</dbReference>
<feature type="binding site" evidence="6">
    <location>
        <position position="271"/>
    </location>
    <ligand>
        <name>Zn(2+)</name>
        <dbReference type="ChEBI" id="CHEBI:29105"/>
    </ligand>
</feature>
<reference evidence="9" key="2">
    <citation type="submission" date="2015-01" db="EMBL/GenBank/DDBJ databases">
        <title>Evolutionary Origins and Diversification of the Mycorrhizal Mutualists.</title>
        <authorList>
            <consortium name="DOE Joint Genome Institute"/>
            <consortium name="Mycorrhizal Genomics Consortium"/>
            <person name="Kohler A."/>
            <person name="Kuo A."/>
            <person name="Nagy L.G."/>
            <person name="Floudas D."/>
            <person name="Copeland A."/>
            <person name="Barry K.W."/>
            <person name="Cichocki N."/>
            <person name="Veneault-Fourrey C."/>
            <person name="LaButti K."/>
            <person name="Lindquist E.A."/>
            <person name="Lipzen A."/>
            <person name="Lundell T."/>
            <person name="Morin E."/>
            <person name="Murat C."/>
            <person name="Riley R."/>
            <person name="Ohm R."/>
            <person name="Sun H."/>
            <person name="Tunlid A."/>
            <person name="Henrissat B."/>
            <person name="Grigoriev I.V."/>
            <person name="Hibbett D.S."/>
            <person name="Martin F."/>
        </authorList>
    </citation>
    <scope>NUCLEOTIDE SEQUENCE [LARGE SCALE GENOMIC DNA]</scope>
    <source>
        <strain evidence="9">Zn</strain>
    </source>
</reference>
<feature type="transmembrane region" description="Helical" evidence="7">
    <location>
        <begin position="202"/>
        <end position="222"/>
    </location>
</feature>
<organism evidence="8 9">
    <name type="scientific">Oidiodendron maius (strain Zn)</name>
    <dbReference type="NCBI Taxonomy" id="913774"/>
    <lineage>
        <taxon>Eukaryota</taxon>
        <taxon>Fungi</taxon>
        <taxon>Dikarya</taxon>
        <taxon>Ascomycota</taxon>
        <taxon>Pezizomycotina</taxon>
        <taxon>Leotiomycetes</taxon>
        <taxon>Leotiomycetes incertae sedis</taxon>
        <taxon>Myxotrichaceae</taxon>
        <taxon>Oidiodendron</taxon>
    </lineage>
</organism>
<dbReference type="EMBL" id="KN832896">
    <property type="protein sequence ID" value="KIM93310.1"/>
    <property type="molecule type" value="Genomic_DNA"/>
</dbReference>
<feature type="transmembrane region" description="Helical" evidence="7">
    <location>
        <begin position="71"/>
        <end position="92"/>
    </location>
</feature>
<evidence type="ECO:0000256" key="3">
    <source>
        <dbReference type="ARBA" id="ARBA00022692"/>
    </source>
</evidence>
<keyword evidence="5 7" id="KW-0472">Membrane</keyword>
<keyword evidence="4 7" id="KW-1133">Transmembrane helix</keyword>
<dbReference type="GO" id="GO:0006882">
    <property type="term" value="P:intracellular zinc ion homeostasis"/>
    <property type="evidence" value="ECO:0007669"/>
    <property type="project" value="TreeGrafter"/>
</dbReference>
<dbReference type="GO" id="GO:0016020">
    <property type="term" value="C:membrane"/>
    <property type="evidence" value="ECO:0007669"/>
    <property type="project" value="UniProtKB-SubCell"/>
</dbReference>
<dbReference type="Pfam" id="PF03006">
    <property type="entry name" value="HlyIII"/>
    <property type="match status" value="1"/>
</dbReference>
<dbReference type="OrthoDB" id="529367at2759"/>
<accession>A0A0C3GAU7</accession>
<evidence type="ECO:0000256" key="1">
    <source>
        <dbReference type="ARBA" id="ARBA00004141"/>
    </source>
</evidence>
<feature type="transmembrane region" description="Helical" evidence="7">
    <location>
        <begin position="273"/>
        <end position="293"/>
    </location>
</feature>
<keyword evidence="3 7" id="KW-0812">Transmembrane</keyword>
<dbReference type="Proteomes" id="UP000054321">
    <property type="component" value="Unassembled WGS sequence"/>
</dbReference>
<proteinExistence type="inferred from homology"/>
<dbReference type="PANTHER" id="PTHR20855">
    <property type="entry name" value="ADIPOR/PROGESTIN RECEPTOR-RELATED"/>
    <property type="match status" value="1"/>
</dbReference>
<dbReference type="STRING" id="913774.A0A0C3GAU7"/>
<dbReference type="InterPro" id="IPR004254">
    <property type="entry name" value="AdipoR/HlyIII-related"/>
</dbReference>
<keyword evidence="6" id="KW-0479">Metal-binding</keyword>
<keyword evidence="6" id="KW-0862">Zinc</keyword>
<comment type="subcellular location">
    <subcellularLocation>
        <location evidence="1">Membrane</location>
        <topology evidence="1">Multi-pass membrane protein</topology>
    </subcellularLocation>
</comment>
<keyword evidence="9" id="KW-1185">Reference proteome</keyword>
<dbReference type="GO" id="GO:0038023">
    <property type="term" value="F:signaling receptor activity"/>
    <property type="evidence" value="ECO:0007669"/>
    <property type="project" value="TreeGrafter"/>
</dbReference>
<dbReference type="InParanoid" id="A0A0C3GAU7"/>
<evidence type="ECO:0000256" key="7">
    <source>
        <dbReference type="SAM" id="Phobius"/>
    </source>
</evidence>
<name>A0A0C3GAU7_OIDMZ</name>
<evidence type="ECO:0000256" key="6">
    <source>
        <dbReference type="PIRSR" id="PIRSR604254-1"/>
    </source>
</evidence>
<comment type="similarity">
    <text evidence="2">Belongs to the ADIPOR family.</text>
</comment>
<evidence type="ECO:0000313" key="9">
    <source>
        <dbReference type="Proteomes" id="UP000054321"/>
    </source>
</evidence>
<feature type="transmembrane region" description="Helical" evidence="7">
    <location>
        <begin position="104"/>
        <end position="125"/>
    </location>
</feature>
<sequence>MKYFSSTTQIYYYRPPPNVADRRGAILVSYHEIPHWYQDNDFVLSGYRPESNSIRKCLESWFYSHNETINIYSHLLPAILFLVAESLTSHYFRLYYPNGTLGDRLVFIFFLLSATVCLGMSAAYHTLMNHSVQISRLWLRFDFIGIVILTLGAFVSGTRMVFYCEPALQKMYWTMILVFGSATIVTLMNPKFQGTGRRNFRVRIFVSIGLLGFVPLIHGIVMFGTAQMVKQSGILYYLCGGLLQVMGAVSYSMRLPETFKPGRFDIYGHSHQIFHVFVVLGTTVHLAGILTAFDYNYQYRICTLP</sequence>
<feature type="binding site" evidence="6">
    <location>
        <position position="275"/>
    </location>
    <ligand>
        <name>Zn(2+)</name>
        <dbReference type="ChEBI" id="CHEBI:29105"/>
    </ligand>
</feature>
<feature type="transmembrane region" description="Helical" evidence="7">
    <location>
        <begin position="171"/>
        <end position="190"/>
    </location>
</feature>
<reference evidence="8 9" key="1">
    <citation type="submission" date="2014-04" db="EMBL/GenBank/DDBJ databases">
        <authorList>
            <consortium name="DOE Joint Genome Institute"/>
            <person name="Kuo A."/>
            <person name="Martino E."/>
            <person name="Perotto S."/>
            <person name="Kohler A."/>
            <person name="Nagy L.G."/>
            <person name="Floudas D."/>
            <person name="Copeland A."/>
            <person name="Barry K.W."/>
            <person name="Cichocki N."/>
            <person name="Veneault-Fourrey C."/>
            <person name="LaButti K."/>
            <person name="Lindquist E.A."/>
            <person name="Lipzen A."/>
            <person name="Lundell T."/>
            <person name="Morin E."/>
            <person name="Murat C."/>
            <person name="Sun H."/>
            <person name="Tunlid A."/>
            <person name="Henrissat B."/>
            <person name="Grigoriev I.V."/>
            <person name="Hibbett D.S."/>
            <person name="Martin F."/>
            <person name="Nordberg H.P."/>
            <person name="Cantor M.N."/>
            <person name="Hua S.X."/>
        </authorList>
    </citation>
    <scope>NUCLEOTIDE SEQUENCE [LARGE SCALE GENOMIC DNA]</scope>
    <source>
        <strain evidence="8 9">Zn</strain>
    </source>
</reference>
<dbReference type="AlphaFoldDB" id="A0A0C3GAU7"/>
<evidence type="ECO:0000256" key="4">
    <source>
        <dbReference type="ARBA" id="ARBA00022989"/>
    </source>
</evidence>
<evidence type="ECO:0000256" key="2">
    <source>
        <dbReference type="ARBA" id="ARBA00007018"/>
    </source>
</evidence>
<dbReference type="HOGENOM" id="CLU_023075_2_0_1"/>
<dbReference type="PANTHER" id="PTHR20855:SF52">
    <property type="entry name" value="ADIPONECTIN RECEPTOR PROTEIN"/>
    <property type="match status" value="1"/>
</dbReference>
<protein>
    <submittedName>
        <fullName evidence="8">Uncharacterized protein</fullName>
    </submittedName>
</protein>
<evidence type="ECO:0000256" key="5">
    <source>
        <dbReference type="ARBA" id="ARBA00023136"/>
    </source>
</evidence>